<dbReference type="PANTHER" id="PTHR38477:SF1">
    <property type="entry name" value="MUREIN L,D-TRANSPEPTIDASE CATALYTIC DOMAIN FAMILY PROTEIN"/>
    <property type="match status" value="1"/>
</dbReference>
<proteinExistence type="predicted"/>
<dbReference type="AlphaFoldDB" id="A0A7D4ULP5"/>
<dbReference type="PANTHER" id="PTHR38477">
    <property type="entry name" value="HYPOTHETICAL EXPORTED PROTEIN"/>
    <property type="match status" value="1"/>
</dbReference>
<gene>
    <name evidence="1" type="ORF">HQ865_10750</name>
</gene>
<sequence>MRKHFLWVICALFGLSVSIINLSFANVMKSDSTLKIAAAKGNPNSSAKVLFFHYVNDIYETASLAKAGLDSAVFEKAVTGYYNLKIANLLPVSSSILTIVDFTKASTTKRMWIVDLQNRKLLMNTWVAHGQGSGNDMANAFSNTEESHQSSLGFYITDDIYMGKHGRSLRLDGMDQGFNNKARERAIVLHGADYVNQNTIDQLGRLGRSFGCPAVSTDVVDKVIETVKNKNVLFINGNDEAYNSKYLDEDNAAKYAFADSSYNLVKDVLTN</sequence>
<dbReference type="EMBL" id="CP054139">
    <property type="protein sequence ID" value="QKJ30221.1"/>
    <property type="molecule type" value="Genomic_DNA"/>
</dbReference>
<evidence type="ECO:0000313" key="1">
    <source>
        <dbReference type="EMBL" id="QKJ30221.1"/>
    </source>
</evidence>
<protein>
    <submittedName>
        <fullName evidence="1">Murein L,D-transpeptidase catalytic domain family protein</fullName>
    </submittedName>
</protein>
<dbReference type="InterPro" id="IPR032676">
    <property type="entry name" value="YkuD_2"/>
</dbReference>
<organism evidence="1 2">
    <name type="scientific">Mucilaginibacter mali</name>
    <dbReference type="NCBI Taxonomy" id="2740462"/>
    <lineage>
        <taxon>Bacteria</taxon>
        <taxon>Pseudomonadati</taxon>
        <taxon>Bacteroidota</taxon>
        <taxon>Sphingobacteriia</taxon>
        <taxon>Sphingobacteriales</taxon>
        <taxon>Sphingobacteriaceae</taxon>
        <taxon>Mucilaginibacter</taxon>
    </lineage>
</organism>
<keyword evidence="2" id="KW-1185">Reference proteome</keyword>
<name>A0A7D4ULP5_9SPHI</name>
<evidence type="ECO:0000313" key="2">
    <source>
        <dbReference type="Proteomes" id="UP000505355"/>
    </source>
</evidence>
<dbReference type="Proteomes" id="UP000505355">
    <property type="component" value="Chromosome"/>
</dbReference>
<dbReference type="RefSeq" id="WP_173414908.1">
    <property type="nucleotide sequence ID" value="NZ_CP054139.1"/>
</dbReference>
<dbReference type="Pfam" id="PF13645">
    <property type="entry name" value="YkuD_2"/>
    <property type="match status" value="1"/>
</dbReference>
<accession>A0A7D4ULP5</accession>
<dbReference type="KEGG" id="mmab:HQ865_10750"/>
<reference evidence="1 2" key="1">
    <citation type="submission" date="2020-05" db="EMBL/GenBank/DDBJ databases">
        <title>Mucilaginibacter mali sp. nov.</title>
        <authorList>
            <person name="Kim H.S."/>
            <person name="Lee K.C."/>
            <person name="Suh M.K."/>
            <person name="Kim J.-S."/>
            <person name="Han K.-I."/>
            <person name="Eom M.K."/>
            <person name="Shin Y.K."/>
            <person name="Lee J.-S."/>
        </authorList>
    </citation>
    <scope>NUCLEOTIDE SEQUENCE [LARGE SCALE GENOMIC DNA]</scope>
    <source>
        <strain evidence="1 2">G2-14</strain>
    </source>
</reference>